<dbReference type="EMBL" id="OU015568">
    <property type="protein sequence ID" value="CAG5081974.1"/>
    <property type="molecule type" value="Genomic_DNA"/>
</dbReference>
<dbReference type="Proteomes" id="UP001158576">
    <property type="component" value="Chromosome PAR"/>
</dbReference>
<protein>
    <submittedName>
        <fullName evidence="1">Oidioi.mRNA.OKI2018_I69.PAR.g10006.t1.cds</fullName>
    </submittedName>
</protein>
<proteinExistence type="predicted"/>
<keyword evidence="2" id="KW-1185">Reference proteome</keyword>
<evidence type="ECO:0000313" key="1">
    <source>
        <dbReference type="EMBL" id="CAG5081974.1"/>
    </source>
</evidence>
<evidence type="ECO:0000313" key="2">
    <source>
        <dbReference type="Proteomes" id="UP001158576"/>
    </source>
</evidence>
<gene>
    <name evidence="1" type="ORF">OKIOD_LOCUS1564</name>
</gene>
<organism evidence="1 2">
    <name type="scientific">Oikopleura dioica</name>
    <name type="common">Tunicate</name>
    <dbReference type="NCBI Taxonomy" id="34765"/>
    <lineage>
        <taxon>Eukaryota</taxon>
        <taxon>Metazoa</taxon>
        <taxon>Chordata</taxon>
        <taxon>Tunicata</taxon>
        <taxon>Appendicularia</taxon>
        <taxon>Copelata</taxon>
        <taxon>Oikopleuridae</taxon>
        <taxon>Oikopleura</taxon>
    </lineage>
</organism>
<name>A0ABN7RW43_OIKDI</name>
<accession>A0ABN7RW43</accession>
<sequence>MSVKLTLEFEVFPRREDFEKQKMIQPWMTWKQTCAETQKSMQTAYEHNKAYGFDERFCQDQDPIAIAYQAKKIHEECVLYNPCGGGAASMKISRPECLTYQNDLDSLYQAWTTACEIQRSCGEDDFCMDKQNLLQLADKSLYNCTIRWPCDDFTMSVWETACNVLQSTVDTAYDLAETAGKQGVDAFCLETSKELYMGQAKAVNADCKIDWPCSSADSMKISFLLLAIFAFLMMKN</sequence>
<reference evidence="1 2" key="1">
    <citation type="submission" date="2021-04" db="EMBL/GenBank/DDBJ databases">
        <authorList>
            <person name="Bliznina A."/>
        </authorList>
    </citation>
    <scope>NUCLEOTIDE SEQUENCE [LARGE SCALE GENOMIC DNA]</scope>
</reference>